<dbReference type="SUPFAM" id="SSF56672">
    <property type="entry name" value="DNA/RNA polymerases"/>
    <property type="match status" value="1"/>
</dbReference>
<gene>
    <name evidence="2" type="ORF">PHPALM_3042</name>
</gene>
<proteinExistence type="predicted"/>
<sequence>MDWSRVRALGISVFVCALGHFEWLRMPFGLKNAPMIYQRMIDNDDPLTSLTSANGVLVALVDGFVVVTGFTATLRCYDVAVVEEESAS</sequence>
<dbReference type="InterPro" id="IPR043128">
    <property type="entry name" value="Rev_trsase/Diguanyl_cyclase"/>
</dbReference>
<feature type="transmembrane region" description="Helical" evidence="1">
    <location>
        <begin position="6"/>
        <end position="24"/>
    </location>
</feature>
<accession>A0A2P4YNG9</accession>
<keyword evidence="3" id="KW-1185">Reference proteome</keyword>
<dbReference type="AlphaFoldDB" id="A0A2P4YNG9"/>
<dbReference type="OrthoDB" id="118187at2759"/>
<dbReference type="InterPro" id="IPR043502">
    <property type="entry name" value="DNA/RNA_pol_sf"/>
</dbReference>
<dbReference type="Proteomes" id="UP000237271">
    <property type="component" value="Unassembled WGS sequence"/>
</dbReference>
<evidence type="ECO:0000313" key="2">
    <source>
        <dbReference type="EMBL" id="POM79326.1"/>
    </source>
</evidence>
<evidence type="ECO:0000256" key="1">
    <source>
        <dbReference type="SAM" id="Phobius"/>
    </source>
</evidence>
<name>A0A2P4YNG9_9STRA</name>
<dbReference type="EMBL" id="NCKW01001808">
    <property type="protein sequence ID" value="POM79326.1"/>
    <property type="molecule type" value="Genomic_DNA"/>
</dbReference>
<keyword evidence="1" id="KW-1133">Transmembrane helix</keyword>
<keyword evidence="1" id="KW-0812">Transmembrane</keyword>
<protein>
    <submittedName>
        <fullName evidence="2">Uncharacterized protein</fullName>
    </submittedName>
</protein>
<keyword evidence="1" id="KW-0472">Membrane</keyword>
<reference evidence="2 3" key="1">
    <citation type="journal article" date="2017" name="Genome Biol. Evol.">
        <title>Phytophthora megakarya and P. palmivora, closely related causal agents of cacao black pod rot, underwent increases in genome sizes and gene numbers by different mechanisms.</title>
        <authorList>
            <person name="Ali S.S."/>
            <person name="Shao J."/>
            <person name="Lary D.J."/>
            <person name="Kronmiller B."/>
            <person name="Shen D."/>
            <person name="Strem M.D."/>
            <person name="Amoako-Attah I."/>
            <person name="Akrofi A.Y."/>
            <person name="Begoude B.A."/>
            <person name="Ten Hoopen G.M."/>
            <person name="Coulibaly K."/>
            <person name="Kebe B.I."/>
            <person name="Melnick R.L."/>
            <person name="Guiltinan M.J."/>
            <person name="Tyler B.M."/>
            <person name="Meinhardt L.W."/>
            <person name="Bailey B.A."/>
        </authorList>
    </citation>
    <scope>NUCLEOTIDE SEQUENCE [LARGE SCALE GENOMIC DNA]</scope>
    <source>
        <strain evidence="3">sbr112.9</strain>
    </source>
</reference>
<organism evidence="2 3">
    <name type="scientific">Phytophthora palmivora</name>
    <dbReference type="NCBI Taxonomy" id="4796"/>
    <lineage>
        <taxon>Eukaryota</taxon>
        <taxon>Sar</taxon>
        <taxon>Stramenopiles</taxon>
        <taxon>Oomycota</taxon>
        <taxon>Peronosporomycetes</taxon>
        <taxon>Peronosporales</taxon>
        <taxon>Peronosporaceae</taxon>
        <taxon>Phytophthora</taxon>
    </lineage>
</organism>
<dbReference type="Gene3D" id="3.30.70.270">
    <property type="match status" value="1"/>
</dbReference>
<evidence type="ECO:0000313" key="3">
    <source>
        <dbReference type="Proteomes" id="UP000237271"/>
    </source>
</evidence>
<comment type="caution">
    <text evidence="2">The sequence shown here is derived from an EMBL/GenBank/DDBJ whole genome shotgun (WGS) entry which is preliminary data.</text>
</comment>